<dbReference type="SMART" id="SM00448">
    <property type="entry name" value="REC"/>
    <property type="match status" value="1"/>
</dbReference>
<accession>A0A5E5P6Q4</accession>
<evidence type="ECO:0000313" key="11">
    <source>
        <dbReference type="Proteomes" id="UP000364291"/>
    </source>
</evidence>
<protein>
    <submittedName>
        <fullName evidence="10">Transcriptional regulatory protein QseB</fullName>
    </submittedName>
</protein>
<feature type="DNA-binding region" description="OmpR/PhoB-type" evidence="7">
    <location>
        <begin position="124"/>
        <end position="219"/>
    </location>
</feature>
<dbReference type="GO" id="GO:0006355">
    <property type="term" value="P:regulation of DNA-templated transcription"/>
    <property type="evidence" value="ECO:0007669"/>
    <property type="project" value="InterPro"/>
</dbReference>
<keyword evidence="2" id="KW-0902">Two-component regulatory system</keyword>
<evidence type="ECO:0000256" key="7">
    <source>
        <dbReference type="PROSITE-ProRule" id="PRU01091"/>
    </source>
</evidence>
<evidence type="ECO:0000256" key="3">
    <source>
        <dbReference type="ARBA" id="ARBA00023015"/>
    </source>
</evidence>
<dbReference type="CDD" id="cd17624">
    <property type="entry name" value="REC_OmpR_PmrA-like"/>
    <property type="match status" value="1"/>
</dbReference>
<keyword evidence="4 7" id="KW-0238">DNA-binding</keyword>
<dbReference type="InterPro" id="IPR016032">
    <property type="entry name" value="Sig_transdc_resp-reg_C-effctor"/>
</dbReference>
<dbReference type="Gene3D" id="6.10.250.690">
    <property type="match status" value="1"/>
</dbReference>
<dbReference type="InterPro" id="IPR039420">
    <property type="entry name" value="WalR-like"/>
</dbReference>
<dbReference type="FunFam" id="3.40.50.2300:FF:000002">
    <property type="entry name" value="DNA-binding response regulator PhoP"/>
    <property type="match status" value="1"/>
</dbReference>
<evidence type="ECO:0000256" key="4">
    <source>
        <dbReference type="ARBA" id="ARBA00023125"/>
    </source>
</evidence>
<evidence type="ECO:0000256" key="5">
    <source>
        <dbReference type="ARBA" id="ARBA00023163"/>
    </source>
</evidence>
<dbReference type="PANTHER" id="PTHR48111">
    <property type="entry name" value="REGULATOR OF RPOS"/>
    <property type="match status" value="1"/>
</dbReference>
<dbReference type="PROSITE" id="PS51755">
    <property type="entry name" value="OMPR_PHOB"/>
    <property type="match status" value="1"/>
</dbReference>
<gene>
    <name evidence="10" type="primary">qseB_2</name>
    <name evidence="10" type="ORF">PAP18089_02885</name>
</gene>
<dbReference type="SUPFAM" id="SSF46894">
    <property type="entry name" value="C-terminal effector domain of the bipartite response regulators"/>
    <property type="match status" value="1"/>
</dbReference>
<dbReference type="InterPro" id="IPR001789">
    <property type="entry name" value="Sig_transdc_resp-reg_receiver"/>
</dbReference>
<dbReference type="Gene3D" id="3.40.50.2300">
    <property type="match status" value="1"/>
</dbReference>
<dbReference type="PROSITE" id="PS50110">
    <property type="entry name" value="RESPONSE_REGULATORY"/>
    <property type="match status" value="1"/>
</dbReference>
<name>A0A5E5P6Q4_9BURK</name>
<dbReference type="PANTHER" id="PTHR48111:SF67">
    <property type="entry name" value="TRANSCRIPTIONAL REGULATORY PROTEIN TCTD"/>
    <property type="match status" value="1"/>
</dbReference>
<dbReference type="GO" id="GO:0005829">
    <property type="term" value="C:cytosol"/>
    <property type="evidence" value="ECO:0007669"/>
    <property type="project" value="TreeGrafter"/>
</dbReference>
<organism evidence="10 11">
    <name type="scientific">Pandoraea apista</name>
    <dbReference type="NCBI Taxonomy" id="93218"/>
    <lineage>
        <taxon>Bacteria</taxon>
        <taxon>Pseudomonadati</taxon>
        <taxon>Pseudomonadota</taxon>
        <taxon>Betaproteobacteria</taxon>
        <taxon>Burkholderiales</taxon>
        <taxon>Burkholderiaceae</taxon>
        <taxon>Pandoraea</taxon>
    </lineage>
</organism>
<dbReference type="AlphaFoldDB" id="A0A5E5P6Q4"/>
<evidence type="ECO:0000256" key="2">
    <source>
        <dbReference type="ARBA" id="ARBA00023012"/>
    </source>
</evidence>
<dbReference type="SMART" id="SM00862">
    <property type="entry name" value="Trans_reg_C"/>
    <property type="match status" value="1"/>
</dbReference>
<keyword evidence="1 6" id="KW-0597">Phosphoprotein</keyword>
<evidence type="ECO:0000256" key="6">
    <source>
        <dbReference type="PROSITE-ProRule" id="PRU00169"/>
    </source>
</evidence>
<dbReference type="InterPro" id="IPR001867">
    <property type="entry name" value="OmpR/PhoB-type_DNA-bd"/>
</dbReference>
<evidence type="ECO:0000313" key="10">
    <source>
        <dbReference type="EMBL" id="VVG71895.1"/>
    </source>
</evidence>
<proteinExistence type="predicted"/>
<dbReference type="Pfam" id="PF00486">
    <property type="entry name" value="Trans_reg_C"/>
    <property type="match status" value="1"/>
</dbReference>
<dbReference type="Gene3D" id="1.10.10.10">
    <property type="entry name" value="Winged helix-like DNA-binding domain superfamily/Winged helix DNA-binding domain"/>
    <property type="match status" value="1"/>
</dbReference>
<keyword evidence="3" id="KW-0805">Transcription regulation</keyword>
<dbReference type="OrthoDB" id="9802426at2"/>
<keyword evidence="5" id="KW-0804">Transcription</keyword>
<dbReference type="CDD" id="cd00383">
    <property type="entry name" value="trans_reg_C"/>
    <property type="match status" value="1"/>
</dbReference>
<dbReference type="Proteomes" id="UP000364291">
    <property type="component" value="Unassembled WGS sequence"/>
</dbReference>
<evidence type="ECO:0000256" key="1">
    <source>
        <dbReference type="ARBA" id="ARBA00022553"/>
    </source>
</evidence>
<feature type="domain" description="Response regulatory" evidence="8">
    <location>
        <begin position="2"/>
        <end position="116"/>
    </location>
</feature>
<dbReference type="SUPFAM" id="SSF52172">
    <property type="entry name" value="CheY-like"/>
    <property type="match status" value="1"/>
</dbReference>
<dbReference type="InterPro" id="IPR036388">
    <property type="entry name" value="WH-like_DNA-bd_sf"/>
</dbReference>
<dbReference type="GO" id="GO:0032993">
    <property type="term" value="C:protein-DNA complex"/>
    <property type="evidence" value="ECO:0007669"/>
    <property type="project" value="TreeGrafter"/>
</dbReference>
<dbReference type="GO" id="GO:0000156">
    <property type="term" value="F:phosphorelay response regulator activity"/>
    <property type="evidence" value="ECO:0007669"/>
    <property type="project" value="TreeGrafter"/>
</dbReference>
<evidence type="ECO:0000259" key="8">
    <source>
        <dbReference type="PROSITE" id="PS50110"/>
    </source>
</evidence>
<feature type="modified residue" description="4-aspartylphosphate" evidence="6">
    <location>
        <position position="51"/>
    </location>
</feature>
<dbReference type="Pfam" id="PF00072">
    <property type="entry name" value="Response_reg"/>
    <property type="match status" value="1"/>
</dbReference>
<dbReference type="GO" id="GO:0000976">
    <property type="term" value="F:transcription cis-regulatory region binding"/>
    <property type="evidence" value="ECO:0007669"/>
    <property type="project" value="TreeGrafter"/>
</dbReference>
<dbReference type="InterPro" id="IPR011006">
    <property type="entry name" value="CheY-like_superfamily"/>
</dbReference>
<evidence type="ECO:0000259" key="9">
    <source>
        <dbReference type="PROSITE" id="PS51755"/>
    </source>
</evidence>
<sequence length="221" mass="23941">MRVLLVEDDPMIGEVIQAALKDESYAVDWVRNGQTALDSLDGQHYDMVLLDLGLPGKDGLEVLAGIRGHANAVPLLIITARDGLNDRLRGLDGGADDYVLKPFEMAELLARMRAVLRRKAGAASPVLSNGVITLDPATKEASVHGGPPVQLSSREFSLLQALLVRPGAILSRAELEDRIYGWGEEVESNAVEYLIHALRRKLDSAAIRNVRGVGWMVSKSA</sequence>
<dbReference type="RefSeq" id="WP_150728711.1">
    <property type="nucleotide sequence ID" value="NZ_CABPSX010000005.1"/>
</dbReference>
<feature type="domain" description="OmpR/PhoB-type" evidence="9">
    <location>
        <begin position="124"/>
        <end position="219"/>
    </location>
</feature>
<dbReference type="EMBL" id="CABPSX010000005">
    <property type="protein sequence ID" value="VVG71895.1"/>
    <property type="molecule type" value="Genomic_DNA"/>
</dbReference>
<reference evidence="10 11" key="1">
    <citation type="submission" date="2019-08" db="EMBL/GenBank/DDBJ databases">
        <authorList>
            <person name="Peeters C."/>
        </authorList>
    </citation>
    <scope>NUCLEOTIDE SEQUENCE [LARGE SCALE GENOMIC DNA]</scope>
    <source>
        <strain evidence="10 11">LMG 18089</strain>
    </source>
</reference>